<gene>
    <name evidence="3" type="ORF">OF897_06500</name>
</gene>
<proteinExistence type="predicted"/>
<dbReference type="GO" id="GO:0016757">
    <property type="term" value="F:glycosyltransferase activity"/>
    <property type="evidence" value="ECO:0007669"/>
    <property type="project" value="UniProtKB-KW"/>
</dbReference>
<evidence type="ECO:0000313" key="3">
    <source>
        <dbReference type="EMBL" id="MCX8523568.1"/>
    </source>
</evidence>
<dbReference type="Pfam" id="PF13439">
    <property type="entry name" value="Glyco_transf_4"/>
    <property type="match status" value="1"/>
</dbReference>
<evidence type="ECO:0000259" key="2">
    <source>
        <dbReference type="Pfam" id="PF13439"/>
    </source>
</evidence>
<organism evidence="3 4">
    <name type="scientific">Chryseobacterium formosus</name>
    <dbReference type="NCBI Taxonomy" id="1537363"/>
    <lineage>
        <taxon>Bacteria</taxon>
        <taxon>Pseudomonadati</taxon>
        <taxon>Bacteroidota</taxon>
        <taxon>Flavobacteriia</taxon>
        <taxon>Flavobacteriales</taxon>
        <taxon>Weeksellaceae</taxon>
        <taxon>Chryseobacterium group</taxon>
        <taxon>Chryseobacterium</taxon>
    </lineage>
</organism>
<feature type="domain" description="Glycosyl transferase family 1" evidence="1">
    <location>
        <begin position="198"/>
        <end position="341"/>
    </location>
</feature>
<keyword evidence="3" id="KW-0808">Transferase</keyword>
<dbReference type="InterPro" id="IPR050194">
    <property type="entry name" value="Glycosyltransferase_grp1"/>
</dbReference>
<dbReference type="EMBL" id="JAOVZW010000008">
    <property type="protein sequence ID" value="MCX8523568.1"/>
    <property type="molecule type" value="Genomic_DNA"/>
</dbReference>
<accession>A0ABT3XN50</accession>
<keyword evidence="3" id="KW-0328">Glycosyltransferase</keyword>
<protein>
    <submittedName>
        <fullName evidence="3">Glycosyltransferase</fullName>
        <ecNumber evidence="3">2.4.-.-</ecNumber>
    </submittedName>
</protein>
<dbReference type="Proteomes" id="UP001073122">
    <property type="component" value="Unassembled WGS sequence"/>
</dbReference>
<dbReference type="RefSeq" id="WP_267264878.1">
    <property type="nucleotide sequence ID" value="NZ_JAOVZW010000008.1"/>
</dbReference>
<keyword evidence="4" id="KW-1185">Reference proteome</keyword>
<dbReference type="Gene3D" id="3.40.50.2000">
    <property type="entry name" value="Glycogen Phosphorylase B"/>
    <property type="match status" value="2"/>
</dbReference>
<dbReference type="PANTHER" id="PTHR45947:SF3">
    <property type="entry name" value="SULFOQUINOVOSYL TRANSFERASE SQD2"/>
    <property type="match status" value="1"/>
</dbReference>
<evidence type="ECO:0000313" key="4">
    <source>
        <dbReference type="Proteomes" id="UP001073122"/>
    </source>
</evidence>
<dbReference type="Pfam" id="PF00534">
    <property type="entry name" value="Glycos_transf_1"/>
    <property type="match status" value="1"/>
</dbReference>
<sequence length="365" mass="41935">MEKKIKIVQFVEAFGGGVYTYVKDLSNFLATNQSYINCEIHLIYSPNRVELDKELFHKEIHQDIFLYEVDMQRPINLKKDKIVFTETRKLLKKIKPDIIHLHSAKAGVIGRLACLGIVSQKNVYYSPHGFSFVQQNISKIKILFFKIIEYAMPSIFGGTIIASGNTEFELAKKIGKTTLIRNGVDFELPNKLYSPVINKRFTVGTVGRLTPQKNPKTFNKIASLLPDVDFIWIGNGELIDDITSKNIKVTGWIRTREELLQTINSLDLYIQVSLWEGLPIAILEAMAMRKPLVVSNVIGNKDTVDDNYNGFVYNTTEEAIEKIRYFLNEEQRNAMGNNSYEKVFNEYNKNNNFLKLIDIYKQVKV</sequence>
<reference evidence="3" key="1">
    <citation type="submission" date="2022-10" db="EMBL/GenBank/DDBJ databases">
        <title>Chryseobacterium sp. nov., a novel bacterial species.</title>
        <authorList>
            <person name="Cao Y."/>
        </authorList>
    </citation>
    <scope>NUCLEOTIDE SEQUENCE</scope>
    <source>
        <strain evidence="3">CCTCC AB2015118</strain>
    </source>
</reference>
<evidence type="ECO:0000259" key="1">
    <source>
        <dbReference type="Pfam" id="PF00534"/>
    </source>
</evidence>
<dbReference type="SUPFAM" id="SSF53756">
    <property type="entry name" value="UDP-Glycosyltransferase/glycogen phosphorylase"/>
    <property type="match status" value="1"/>
</dbReference>
<dbReference type="PANTHER" id="PTHR45947">
    <property type="entry name" value="SULFOQUINOVOSYL TRANSFERASE SQD2"/>
    <property type="match status" value="1"/>
</dbReference>
<feature type="domain" description="Glycosyltransferase subfamily 4-like N-terminal" evidence="2">
    <location>
        <begin position="16"/>
        <end position="187"/>
    </location>
</feature>
<dbReference type="EC" id="2.4.-.-" evidence="3"/>
<comment type="caution">
    <text evidence="3">The sequence shown here is derived from an EMBL/GenBank/DDBJ whole genome shotgun (WGS) entry which is preliminary data.</text>
</comment>
<dbReference type="InterPro" id="IPR028098">
    <property type="entry name" value="Glyco_trans_4-like_N"/>
</dbReference>
<name>A0ABT3XN50_9FLAO</name>
<dbReference type="InterPro" id="IPR001296">
    <property type="entry name" value="Glyco_trans_1"/>
</dbReference>